<evidence type="ECO:0000256" key="5">
    <source>
        <dbReference type="SAM" id="MobiDB-lite"/>
    </source>
</evidence>
<evidence type="ECO:0000256" key="2">
    <source>
        <dbReference type="ARBA" id="ARBA00022692"/>
    </source>
</evidence>
<keyword evidence="3 6" id="KW-1133">Transmembrane helix</keyword>
<dbReference type="EMBL" id="BAABKB010000016">
    <property type="protein sequence ID" value="GAA5016317.1"/>
    <property type="molecule type" value="Genomic_DNA"/>
</dbReference>
<dbReference type="Proteomes" id="UP001501759">
    <property type="component" value="Unassembled WGS sequence"/>
</dbReference>
<feature type="transmembrane region" description="Helical" evidence="6">
    <location>
        <begin position="220"/>
        <end position="238"/>
    </location>
</feature>
<keyword evidence="4 6" id="KW-0472">Membrane</keyword>
<feature type="region of interest" description="Disordered" evidence="5">
    <location>
        <begin position="359"/>
        <end position="421"/>
    </location>
</feature>
<feature type="transmembrane region" description="Helical" evidence="6">
    <location>
        <begin position="277"/>
        <end position="294"/>
    </location>
</feature>
<comment type="subcellular location">
    <subcellularLocation>
        <location evidence="1">Membrane</location>
        <topology evidence="1">Multi-pass membrane protein</topology>
    </subcellularLocation>
</comment>
<name>A0ABP9J052_9ACTN</name>
<protein>
    <submittedName>
        <fullName evidence="8">Membrane protein</fullName>
    </submittedName>
</protein>
<dbReference type="PANTHER" id="PTHR43077:SF10">
    <property type="entry name" value="TRANSPORT PERMEASE PROTEIN"/>
    <property type="match status" value="1"/>
</dbReference>
<dbReference type="Pfam" id="PF12698">
    <property type="entry name" value="ABC2_membrane_3"/>
    <property type="match status" value="1"/>
</dbReference>
<feature type="transmembrane region" description="Helical" evidence="6">
    <location>
        <begin position="336"/>
        <end position="355"/>
    </location>
</feature>
<proteinExistence type="predicted"/>
<accession>A0ABP9J052</accession>
<dbReference type="RefSeq" id="WP_345651156.1">
    <property type="nucleotide sequence ID" value="NZ_BAABKB010000016.1"/>
</dbReference>
<comment type="caution">
    <text evidence="8">The sequence shown here is derived from an EMBL/GenBank/DDBJ whole genome shotgun (WGS) entry which is preliminary data.</text>
</comment>
<evidence type="ECO:0000313" key="8">
    <source>
        <dbReference type="EMBL" id="GAA5016317.1"/>
    </source>
</evidence>
<dbReference type="PANTHER" id="PTHR43077">
    <property type="entry name" value="TRANSPORT PERMEASE YVFS-RELATED"/>
    <property type="match status" value="1"/>
</dbReference>
<evidence type="ECO:0000313" key="9">
    <source>
        <dbReference type="Proteomes" id="UP001501759"/>
    </source>
</evidence>
<evidence type="ECO:0000256" key="3">
    <source>
        <dbReference type="ARBA" id="ARBA00022989"/>
    </source>
</evidence>
<keyword evidence="2 6" id="KW-0812">Transmembrane</keyword>
<dbReference type="InterPro" id="IPR013525">
    <property type="entry name" value="ABC2_TM"/>
</dbReference>
<evidence type="ECO:0000256" key="1">
    <source>
        <dbReference type="ARBA" id="ARBA00004141"/>
    </source>
</evidence>
<gene>
    <name evidence="8" type="ORF">GCM10023335_41890</name>
</gene>
<sequence length="421" mass="43352">MKNPLVRLLSLRRAVIVIVALPLVVSLAVMAYAWPASRIAPRDLPVGIVGTSEASQKVVEGLARSKPGGFDFHLYADEASARSAIKSREVYGAFVITPGSLTVLEASAASTSVAQLIHTSGQQLAAQAAKSAAKEARDADETSVRSKAGRAKVGRSNAGRAVAESSAKVVVTEVDVVPTSADDPRGVVFNSAVLPLTICSILIASFLTMSGIRMPRWRRVAELVAACTAAGFTAYLVAQGMLGALPHEQVGTWAAVSLTMLAISATSAGLITLVGPAGLGITALLMVFVGNPFSGVTSAPEMLPKAVNTIGQWLPPGAGANLLRSTAYFDGNGSEGHITVLALWCVLGLTAVALGRRTRPAPDASPVQHPDRADGAVSEAPVASETATPDSQPTPEGPSESPSLMLEASPARSHARHAADH</sequence>
<evidence type="ECO:0000256" key="6">
    <source>
        <dbReference type="SAM" id="Phobius"/>
    </source>
</evidence>
<dbReference type="InterPro" id="IPR051328">
    <property type="entry name" value="T7SS_ABC-Transporter"/>
</dbReference>
<reference evidence="9" key="1">
    <citation type="journal article" date="2019" name="Int. J. Syst. Evol. Microbiol.">
        <title>The Global Catalogue of Microorganisms (GCM) 10K type strain sequencing project: providing services to taxonomists for standard genome sequencing and annotation.</title>
        <authorList>
            <consortium name="The Broad Institute Genomics Platform"/>
            <consortium name="The Broad Institute Genome Sequencing Center for Infectious Disease"/>
            <person name="Wu L."/>
            <person name="Ma J."/>
        </authorList>
    </citation>
    <scope>NUCLEOTIDE SEQUENCE [LARGE SCALE GENOMIC DNA]</scope>
    <source>
        <strain evidence="9">JCM 18409</strain>
    </source>
</reference>
<keyword evidence="9" id="KW-1185">Reference proteome</keyword>
<feature type="transmembrane region" description="Helical" evidence="6">
    <location>
        <begin position="250"/>
        <end position="270"/>
    </location>
</feature>
<evidence type="ECO:0000256" key="4">
    <source>
        <dbReference type="ARBA" id="ARBA00023136"/>
    </source>
</evidence>
<feature type="compositionally biased region" description="Polar residues" evidence="5">
    <location>
        <begin position="385"/>
        <end position="394"/>
    </location>
</feature>
<evidence type="ECO:0000259" key="7">
    <source>
        <dbReference type="Pfam" id="PF12698"/>
    </source>
</evidence>
<feature type="domain" description="ABC-2 type transporter transmembrane" evidence="7">
    <location>
        <begin position="15"/>
        <end position="351"/>
    </location>
</feature>
<feature type="transmembrane region" description="Helical" evidence="6">
    <location>
        <begin position="187"/>
        <end position="208"/>
    </location>
</feature>
<organism evidence="8 9">
    <name type="scientific">Streptomyces siamensis</name>
    <dbReference type="NCBI Taxonomy" id="1274986"/>
    <lineage>
        <taxon>Bacteria</taxon>
        <taxon>Bacillati</taxon>
        <taxon>Actinomycetota</taxon>
        <taxon>Actinomycetes</taxon>
        <taxon>Kitasatosporales</taxon>
        <taxon>Streptomycetaceae</taxon>
        <taxon>Streptomyces</taxon>
    </lineage>
</organism>